<sequence length="293" mass="32384">MSYRIAALYRFVTIDDLPALRRELLDMCLGEAVCGTLLIASEGINGTIAAAPDAIVRVVDFLDARLGVRQGEVKFSDSAEKPFRRMKVRIRPEIITMRAPQANPAVRAGTYVAPSDWNAVISDPDVVVVDTRNTYETRIGTFRGAIDPKIESFTQFKRFVAEELDPARHRKVAMFCTGGIRCEKASAYMLAEGFEEVFHLKGGILQYLEDVASEVSLWDGDCYVFDGRVAVGQGLAEAQYTQCFGCGAALTPEETRAPSFEAGVSCPHCRDRLTPERAEGLRLRHAERTRLPG</sequence>
<comment type="catalytic activity">
    <reaction evidence="1">
        <text>uridine(34) in tRNA + AH2 + O2 = 5-hydroxyuridine(34) in tRNA + A + H2O</text>
        <dbReference type="Rhea" id="RHEA:64224"/>
        <dbReference type="Rhea" id="RHEA-COMP:11727"/>
        <dbReference type="Rhea" id="RHEA-COMP:13381"/>
        <dbReference type="ChEBI" id="CHEBI:13193"/>
        <dbReference type="ChEBI" id="CHEBI:15377"/>
        <dbReference type="ChEBI" id="CHEBI:15379"/>
        <dbReference type="ChEBI" id="CHEBI:17499"/>
        <dbReference type="ChEBI" id="CHEBI:65315"/>
        <dbReference type="ChEBI" id="CHEBI:136877"/>
    </reaction>
</comment>
<comment type="function">
    <text evidence="1">Catalyzes oxygen-dependent 5-hydroxyuridine (ho5U) modification at position 34 in tRNAs.</text>
</comment>
<dbReference type="GO" id="GO:0016705">
    <property type="term" value="F:oxidoreductase activity, acting on paired donors, with incorporation or reduction of molecular oxygen"/>
    <property type="evidence" value="ECO:0007669"/>
    <property type="project" value="UniProtKB-UniRule"/>
</dbReference>
<reference evidence="3 4" key="1">
    <citation type="submission" date="2014-09" db="EMBL/GenBank/DDBJ databases">
        <title>Isolation and characterization of Aurantimonas altamirensis ON-56566 from clinical sample following a dog bite.</title>
        <authorList>
            <person name="Eshaghi A."/>
            <person name="Li A."/>
            <person name="Shahinas D."/>
            <person name="Bahn P."/>
            <person name="Kus J.V."/>
            <person name="Patel S.N."/>
        </authorList>
    </citation>
    <scope>NUCLEOTIDE SEQUENCE [LARGE SCALE GENOMIC DNA]</scope>
    <source>
        <strain evidence="3 4">ON-56566</strain>
    </source>
</reference>
<evidence type="ECO:0000259" key="2">
    <source>
        <dbReference type="PROSITE" id="PS50206"/>
    </source>
</evidence>
<dbReference type="Pfam" id="PF17773">
    <property type="entry name" value="UPF0176_N"/>
    <property type="match status" value="1"/>
</dbReference>
<dbReference type="PANTHER" id="PTHR43268">
    <property type="entry name" value="THIOSULFATE SULFURTRANSFERASE/RHODANESE-LIKE DOMAIN-CONTAINING PROTEIN 2"/>
    <property type="match status" value="1"/>
</dbReference>
<keyword evidence="1" id="KW-0560">Oxidoreductase</keyword>
<comment type="caution">
    <text evidence="3">The sequence shown here is derived from an EMBL/GenBank/DDBJ whole genome shotgun (WGS) entry which is preliminary data.</text>
</comment>
<dbReference type="STRING" id="370622.LA66_05400"/>
<dbReference type="SUPFAM" id="SSF52821">
    <property type="entry name" value="Rhodanese/Cell cycle control phosphatase"/>
    <property type="match status" value="1"/>
</dbReference>
<dbReference type="OrthoDB" id="9778326at2"/>
<dbReference type="Proteomes" id="UP000030826">
    <property type="component" value="Unassembled WGS sequence"/>
</dbReference>
<dbReference type="Gene3D" id="3.30.70.100">
    <property type="match status" value="1"/>
</dbReference>
<dbReference type="Pfam" id="PF00581">
    <property type="entry name" value="Rhodanese"/>
    <property type="match status" value="1"/>
</dbReference>
<dbReference type="EMBL" id="JRFJ01000001">
    <property type="protein sequence ID" value="KHJ56048.1"/>
    <property type="molecule type" value="Genomic_DNA"/>
</dbReference>
<organism evidence="3 4">
    <name type="scientific">Aureimonas altamirensis</name>
    <dbReference type="NCBI Taxonomy" id="370622"/>
    <lineage>
        <taxon>Bacteria</taxon>
        <taxon>Pseudomonadati</taxon>
        <taxon>Pseudomonadota</taxon>
        <taxon>Alphaproteobacteria</taxon>
        <taxon>Hyphomicrobiales</taxon>
        <taxon>Aurantimonadaceae</taxon>
        <taxon>Aureimonas</taxon>
    </lineage>
</organism>
<protein>
    <recommendedName>
        <fullName evidence="1">tRNA uridine(34) hydroxylase</fullName>
        <ecNumber evidence="1">1.14.-.-</ecNumber>
    </recommendedName>
    <alternativeName>
        <fullName evidence="1">tRNA hydroxylation protein O</fullName>
    </alternativeName>
</protein>
<dbReference type="RefSeq" id="WP_039189360.1">
    <property type="nucleotide sequence ID" value="NZ_JRFJ01000001.1"/>
</dbReference>
<name>A0A0B1Q5B0_9HYPH</name>
<dbReference type="HAMAP" id="MF_00469">
    <property type="entry name" value="TrhO"/>
    <property type="match status" value="1"/>
</dbReference>
<dbReference type="GO" id="GO:0006400">
    <property type="term" value="P:tRNA modification"/>
    <property type="evidence" value="ECO:0007669"/>
    <property type="project" value="UniProtKB-UniRule"/>
</dbReference>
<dbReference type="NCBIfam" id="NF001136">
    <property type="entry name" value="PRK00142.1-4"/>
    <property type="match status" value="1"/>
</dbReference>
<evidence type="ECO:0000313" key="4">
    <source>
        <dbReference type="Proteomes" id="UP000030826"/>
    </source>
</evidence>
<dbReference type="InterPro" id="IPR001763">
    <property type="entry name" value="Rhodanese-like_dom"/>
</dbReference>
<evidence type="ECO:0000256" key="1">
    <source>
        <dbReference type="HAMAP-Rule" id="MF_00469"/>
    </source>
</evidence>
<dbReference type="PANTHER" id="PTHR43268:SF3">
    <property type="entry name" value="RHODANESE-LIKE DOMAIN-CONTAINING PROTEIN 7-RELATED"/>
    <property type="match status" value="1"/>
</dbReference>
<dbReference type="CDD" id="cd01518">
    <property type="entry name" value="RHOD_YceA"/>
    <property type="match status" value="1"/>
</dbReference>
<proteinExistence type="inferred from homology"/>
<comment type="similarity">
    <text evidence="1">Belongs to the TrhO family.</text>
</comment>
<keyword evidence="1" id="KW-0819">tRNA processing</keyword>
<dbReference type="SMART" id="SM00450">
    <property type="entry name" value="RHOD"/>
    <property type="match status" value="1"/>
</dbReference>
<dbReference type="PROSITE" id="PS50206">
    <property type="entry name" value="RHODANESE_3"/>
    <property type="match status" value="1"/>
</dbReference>
<evidence type="ECO:0000313" key="3">
    <source>
        <dbReference type="EMBL" id="KHJ56048.1"/>
    </source>
</evidence>
<accession>A0A0B1Q5B0</accession>
<dbReference type="EC" id="1.14.-.-" evidence="1"/>
<dbReference type="InterPro" id="IPR036873">
    <property type="entry name" value="Rhodanese-like_dom_sf"/>
</dbReference>
<feature type="domain" description="Rhodanese" evidence="2">
    <location>
        <begin position="122"/>
        <end position="216"/>
    </location>
</feature>
<gene>
    <name evidence="1" type="primary">trhO</name>
    <name evidence="3" type="ORF">LA66_05400</name>
</gene>
<dbReference type="InterPro" id="IPR040503">
    <property type="entry name" value="TRHO_N"/>
</dbReference>
<dbReference type="InterPro" id="IPR020936">
    <property type="entry name" value="TrhO"/>
</dbReference>
<dbReference type="Gene3D" id="3.40.250.10">
    <property type="entry name" value="Rhodanese-like domain"/>
    <property type="match status" value="1"/>
</dbReference>
<dbReference type="AlphaFoldDB" id="A0A0B1Q5B0"/>